<evidence type="ECO:0000313" key="2">
    <source>
        <dbReference type="Proteomes" id="UP000001194"/>
    </source>
</evidence>
<sequence length="53" mass="5839">MPSTSCINDIGCKLLISLEQGPTRTRSTAKATGCAFYYKAINTWAVQRTKRSV</sequence>
<organism evidence="2">
    <name type="scientific">Laccaria bicolor (strain S238N-H82 / ATCC MYA-4686)</name>
    <name type="common">Bicoloured deceiver</name>
    <name type="synonym">Laccaria laccata var. bicolor</name>
    <dbReference type="NCBI Taxonomy" id="486041"/>
    <lineage>
        <taxon>Eukaryota</taxon>
        <taxon>Fungi</taxon>
        <taxon>Dikarya</taxon>
        <taxon>Basidiomycota</taxon>
        <taxon>Agaricomycotina</taxon>
        <taxon>Agaricomycetes</taxon>
        <taxon>Agaricomycetidae</taxon>
        <taxon>Agaricales</taxon>
        <taxon>Agaricineae</taxon>
        <taxon>Hydnangiaceae</taxon>
        <taxon>Laccaria</taxon>
    </lineage>
</organism>
<keyword evidence="2" id="KW-1185">Reference proteome</keyword>
<accession>B0CX01</accession>
<dbReference type="AlphaFoldDB" id="B0CX01"/>
<evidence type="ECO:0000313" key="1">
    <source>
        <dbReference type="EMBL" id="EDR13160.1"/>
    </source>
</evidence>
<dbReference type="RefSeq" id="XP_001875658.1">
    <property type="nucleotide sequence ID" value="XM_001875623.1"/>
</dbReference>
<dbReference type="EMBL" id="DS547093">
    <property type="protein sequence ID" value="EDR13160.1"/>
    <property type="molecule type" value="Genomic_DNA"/>
</dbReference>
<dbReference type="Proteomes" id="UP000001194">
    <property type="component" value="Unassembled WGS sequence"/>
</dbReference>
<dbReference type="HOGENOM" id="CLU_3069069_0_0_1"/>
<dbReference type="GeneID" id="6071149"/>
<name>B0CX01_LACBS</name>
<proteinExistence type="predicted"/>
<gene>
    <name evidence="1" type="ORF">LACBIDRAFT_308704</name>
</gene>
<dbReference type="InParanoid" id="B0CX01"/>
<dbReference type="KEGG" id="lbc:LACBIDRAFT_308704"/>
<protein>
    <submittedName>
        <fullName evidence="1">Predicted protein</fullName>
    </submittedName>
</protein>
<reference evidence="1 2" key="1">
    <citation type="journal article" date="2008" name="Nature">
        <title>The genome of Laccaria bicolor provides insights into mycorrhizal symbiosis.</title>
        <authorList>
            <person name="Martin F."/>
            <person name="Aerts A."/>
            <person name="Ahren D."/>
            <person name="Brun A."/>
            <person name="Danchin E.G.J."/>
            <person name="Duchaussoy F."/>
            <person name="Gibon J."/>
            <person name="Kohler A."/>
            <person name="Lindquist E."/>
            <person name="Pereda V."/>
            <person name="Salamov A."/>
            <person name="Shapiro H.J."/>
            <person name="Wuyts J."/>
            <person name="Blaudez D."/>
            <person name="Buee M."/>
            <person name="Brokstein P."/>
            <person name="Canbaeck B."/>
            <person name="Cohen D."/>
            <person name="Courty P.E."/>
            <person name="Coutinho P.M."/>
            <person name="Delaruelle C."/>
            <person name="Detter J.C."/>
            <person name="Deveau A."/>
            <person name="DiFazio S."/>
            <person name="Duplessis S."/>
            <person name="Fraissinet-Tachet L."/>
            <person name="Lucic E."/>
            <person name="Frey-Klett P."/>
            <person name="Fourrey C."/>
            <person name="Feussner I."/>
            <person name="Gay G."/>
            <person name="Grimwood J."/>
            <person name="Hoegger P.J."/>
            <person name="Jain P."/>
            <person name="Kilaru S."/>
            <person name="Labbe J."/>
            <person name="Lin Y.C."/>
            <person name="Legue V."/>
            <person name="Le Tacon F."/>
            <person name="Marmeisse R."/>
            <person name="Melayah D."/>
            <person name="Montanini B."/>
            <person name="Muratet M."/>
            <person name="Nehls U."/>
            <person name="Niculita-Hirzel H."/>
            <person name="Oudot-Le Secq M.P."/>
            <person name="Peter M."/>
            <person name="Quesneville H."/>
            <person name="Rajashekar B."/>
            <person name="Reich M."/>
            <person name="Rouhier N."/>
            <person name="Schmutz J."/>
            <person name="Yin T."/>
            <person name="Chalot M."/>
            <person name="Henrissat B."/>
            <person name="Kuees U."/>
            <person name="Lucas S."/>
            <person name="Van de Peer Y."/>
            <person name="Podila G.K."/>
            <person name="Polle A."/>
            <person name="Pukkila P.J."/>
            <person name="Richardson P.M."/>
            <person name="Rouze P."/>
            <person name="Sanders I.R."/>
            <person name="Stajich J.E."/>
            <person name="Tunlid A."/>
            <person name="Tuskan G."/>
            <person name="Grigoriev I.V."/>
        </authorList>
    </citation>
    <scope>NUCLEOTIDE SEQUENCE [LARGE SCALE GENOMIC DNA]</scope>
    <source>
        <strain evidence="2">S238N-H82 / ATCC MYA-4686</strain>
    </source>
</reference>